<evidence type="ECO:0000256" key="1">
    <source>
        <dbReference type="ARBA" id="ARBA00009176"/>
    </source>
</evidence>
<reference evidence="3 4" key="1">
    <citation type="submission" date="2014-06" db="EMBL/GenBank/DDBJ databases">
        <authorList>
            <person name="Swart Estienne"/>
        </authorList>
    </citation>
    <scope>NUCLEOTIDE SEQUENCE [LARGE SCALE GENOMIC DNA]</scope>
    <source>
        <strain evidence="3 4">130c</strain>
    </source>
</reference>
<evidence type="ECO:0000313" key="4">
    <source>
        <dbReference type="Proteomes" id="UP000039865"/>
    </source>
</evidence>
<proteinExistence type="inferred from homology"/>
<dbReference type="AlphaFoldDB" id="A0A078A0S3"/>
<evidence type="ECO:0000259" key="2">
    <source>
        <dbReference type="Pfam" id="PF01156"/>
    </source>
</evidence>
<dbReference type="Proteomes" id="UP000039865">
    <property type="component" value="Unassembled WGS sequence"/>
</dbReference>
<dbReference type="SUPFAM" id="SSF53590">
    <property type="entry name" value="Nucleoside hydrolase"/>
    <property type="match status" value="1"/>
</dbReference>
<keyword evidence="4" id="KW-1185">Reference proteome</keyword>
<sequence length="248" mass="28371">MKGCDEFTSPNDYVDKHYGVDGFGGFQIENKEKIQLNNVKEQHGVDFIIEQVNKYPNQVTLLCLAPLTNICKAFRKDPSLPDKVKSIVFSGGTYLAQGNTKCCCSEFNVIMDPQAAEEVFQQCQRVTMVPIEIVRSFRQVSQEYVRVPFSYRTKKGSLVYECYKVALKNSDNIYDITDPCAVAVAFCPEVVQEYYEKSLFVEVTGKFTKGMVVVDWRDTCFEKRHHSNIIAKVDLHRILEILEDSVKE</sequence>
<dbReference type="Gene3D" id="3.90.245.10">
    <property type="entry name" value="Ribonucleoside hydrolase-like"/>
    <property type="match status" value="1"/>
</dbReference>
<name>A0A078A0S3_STYLE</name>
<dbReference type="PANTHER" id="PTHR46190">
    <property type="entry name" value="SI:CH211-201H21.5-RELATED"/>
    <property type="match status" value="1"/>
</dbReference>
<dbReference type="OrthoDB" id="432381at2759"/>
<dbReference type="GO" id="GO:0016799">
    <property type="term" value="F:hydrolase activity, hydrolyzing N-glycosyl compounds"/>
    <property type="evidence" value="ECO:0007669"/>
    <property type="project" value="InterPro"/>
</dbReference>
<evidence type="ECO:0000313" key="3">
    <source>
        <dbReference type="EMBL" id="CDW75457.1"/>
    </source>
</evidence>
<dbReference type="InterPro" id="IPR052775">
    <property type="entry name" value="IUN_hydrolase"/>
</dbReference>
<dbReference type="PANTHER" id="PTHR46190:SF1">
    <property type="entry name" value="SI:CH211-201H21.5"/>
    <property type="match status" value="1"/>
</dbReference>
<dbReference type="InterPro" id="IPR036452">
    <property type="entry name" value="Ribo_hydro-like"/>
</dbReference>
<accession>A0A078A0S3</accession>
<dbReference type="Pfam" id="PF01156">
    <property type="entry name" value="IU_nuc_hydro"/>
    <property type="match status" value="1"/>
</dbReference>
<dbReference type="InParanoid" id="A0A078A0S3"/>
<feature type="domain" description="Inosine/uridine-preferring nucleoside hydrolase" evidence="2">
    <location>
        <begin position="8"/>
        <end position="238"/>
    </location>
</feature>
<dbReference type="InterPro" id="IPR001910">
    <property type="entry name" value="Inosine/uridine_hydrolase_dom"/>
</dbReference>
<dbReference type="EMBL" id="CCKQ01004308">
    <property type="protein sequence ID" value="CDW75457.1"/>
    <property type="molecule type" value="Genomic_DNA"/>
</dbReference>
<comment type="similarity">
    <text evidence="1">Belongs to the IUNH family.</text>
</comment>
<gene>
    <name evidence="3" type="primary">Contig18004.g19138</name>
    <name evidence="3" type="ORF">STYLEM_4447</name>
</gene>
<organism evidence="3 4">
    <name type="scientific">Stylonychia lemnae</name>
    <name type="common">Ciliate</name>
    <dbReference type="NCBI Taxonomy" id="5949"/>
    <lineage>
        <taxon>Eukaryota</taxon>
        <taxon>Sar</taxon>
        <taxon>Alveolata</taxon>
        <taxon>Ciliophora</taxon>
        <taxon>Intramacronucleata</taxon>
        <taxon>Spirotrichea</taxon>
        <taxon>Stichotrichia</taxon>
        <taxon>Sporadotrichida</taxon>
        <taxon>Oxytrichidae</taxon>
        <taxon>Stylonychinae</taxon>
        <taxon>Stylonychia</taxon>
    </lineage>
</organism>
<protein>
    <recommendedName>
        <fullName evidence="2">Inosine/uridine-preferring nucleoside hydrolase domain-containing protein</fullName>
    </recommendedName>
</protein>